<proteinExistence type="predicted"/>
<accession>A0ABD1V7X5</accession>
<gene>
    <name evidence="1" type="ORF">Adt_06019</name>
</gene>
<comment type="caution">
    <text evidence="1">The sequence shown here is derived from an EMBL/GenBank/DDBJ whole genome shotgun (WGS) entry which is preliminary data.</text>
</comment>
<dbReference type="EMBL" id="JBFOLK010000002">
    <property type="protein sequence ID" value="KAL2532668.1"/>
    <property type="molecule type" value="Genomic_DNA"/>
</dbReference>
<reference evidence="2" key="1">
    <citation type="submission" date="2024-07" db="EMBL/GenBank/DDBJ databases">
        <title>Two chromosome-level genome assemblies of Korean endemic species Abeliophyllum distichum and Forsythia ovata (Oleaceae).</title>
        <authorList>
            <person name="Jang H."/>
        </authorList>
    </citation>
    <scope>NUCLEOTIDE SEQUENCE [LARGE SCALE GENOMIC DNA]</scope>
</reference>
<name>A0ABD1V7X5_9LAMI</name>
<sequence length="130" mass="15489">MYEEDYESIRVVQEGEETQIVAQNEEPFSIDALTELFDQMRQKIVAFEEPIIGKNQRELMKRQSQKNLVEITAFKAILMVYNKERREKIEEEKAVMLSRDKLAMLCLEQKLRSKINEVDCLEERIFVKEL</sequence>
<evidence type="ECO:0000313" key="2">
    <source>
        <dbReference type="Proteomes" id="UP001604336"/>
    </source>
</evidence>
<dbReference type="Proteomes" id="UP001604336">
    <property type="component" value="Unassembled WGS sequence"/>
</dbReference>
<evidence type="ECO:0000313" key="1">
    <source>
        <dbReference type="EMBL" id="KAL2532668.1"/>
    </source>
</evidence>
<dbReference type="AlphaFoldDB" id="A0ABD1V7X5"/>
<protein>
    <submittedName>
        <fullName evidence="1">Uncharacterized protein</fullName>
    </submittedName>
</protein>
<organism evidence="1 2">
    <name type="scientific">Abeliophyllum distichum</name>
    <dbReference type="NCBI Taxonomy" id="126358"/>
    <lineage>
        <taxon>Eukaryota</taxon>
        <taxon>Viridiplantae</taxon>
        <taxon>Streptophyta</taxon>
        <taxon>Embryophyta</taxon>
        <taxon>Tracheophyta</taxon>
        <taxon>Spermatophyta</taxon>
        <taxon>Magnoliopsida</taxon>
        <taxon>eudicotyledons</taxon>
        <taxon>Gunneridae</taxon>
        <taxon>Pentapetalae</taxon>
        <taxon>asterids</taxon>
        <taxon>lamiids</taxon>
        <taxon>Lamiales</taxon>
        <taxon>Oleaceae</taxon>
        <taxon>Forsythieae</taxon>
        <taxon>Abeliophyllum</taxon>
    </lineage>
</organism>
<keyword evidence="2" id="KW-1185">Reference proteome</keyword>